<dbReference type="InterPro" id="IPR029063">
    <property type="entry name" value="SAM-dependent_MTases_sf"/>
</dbReference>
<protein>
    <recommendedName>
        <fullName evidence="2">Methyltransferase type 11 domain-containing protein</fullName>
    </recommendedName>
</protein>
<evidence type="ECO:0000313" key="4">
    <source>
        <dbReference type="Proteomes" id="UP001476247"/>
    </source>
</evidence>
<evidence type="ECO:0000256" key="1">
    <source>
        <dbReference type="SAM" id="MobiDB-lite"/>
    </source>
</evidence>
<dbReference type="SUPFAM" id="SSF53335">
    <property type="entry name" value="S-adenosyl-L-methionine-dependent methyltransferases"/>
    <property type="match status" value="1"/>
</dbReference>
<organism evidence="3 4">
    <name type="scientific">Helicostylum pulchrum</name>
    <dbReference type="NCBI Taxonomy" id="562976"/>
    <lineage>
        <taxon>Eukaryota</taxon>
        <taxon>Fungi</taxon>
        <taxon>Fungi incertae sedis</taxon>
        <taxon>Mucoromycota</taxon>
        <taxon>Mucoromycotina</taxon>
        <taxon>Mucoromycetes</taxon>
        <taxon>Mucorales</taxon>
        <taxon>Mucorineae</taxon>
        <taxon>Mucoraceae</taxon>
        <taxon>Helicostylum</taxon>
    </lineage>
</organism>
<evidence type="ECO:0000313" key="3">
    <source>
        <dbReference type="EMBL" id="GAA5798633.1"/>
    </source>
</evidence>
<sequence length="463" mass="52565">MGSNYSSLKDSFTCSKHVPRHLQPTKQRKKKPKVEDDSSSKSISDISTTVAPKIIICGEDDDQFAEDTVMIGSGPRGAFRWFKGRRYLNYAKDGGLLDNGLLPNDQLELDRMRVLSYIMRWAFKGFGPGMWTGHHVIDMAMDYKNSNFTVVEVLDLLPPDFEESAYSDNTDYSKIDKYKDRNVFTAMHPDLSVKLQSTTTPVVDSSTLDSNSSFSNILLSQEDEESNNTFDSTKYSKREQIETADHLFMAAAAAPPSLNYRKLLANLDFYQMNVLDAKLPFQDNQFDFVKQQLVTASFTVADWKRVMEELVRVTKPGGFIQLVEIDYNSFNLGPKGRKWETELLETVRLKRQMEPRMARHLPDLLKKAGLIDVSTKLVSIPLGSWGLDLGSLWKHNMEMFAESTSPLLSKLVGISDAEYRSRWRDLLQEVQGKRAFSNIHAAWGIKSESTTSAIDWSSWSPLI</sequence>
<dbReference type="Gene3D" id="3.40.50.150">
    <property type="entry name" value="Vaccinia Virus protein VP39"/>
    <property type="match status" value="1"/>
</dbReference>
<dbReference type="EMBL" id="BAABUJ010000010">
    <property type="protein sequence ID" value="GAA5798633.1"/>
    <property type="molecule type" value="Genomic_DNA"/>
</dbReference>
<feature type="region of interest" description="Disordered" evidence="1">
    <location>
        <begin position="1"/>
        <end position="44"/>
    </location>
</feature>
<proteinExistence type="predicted"/>
<dbReference type="InterPro" id="IPR013216">
    <property type="entry name" value="Methyltransf_11"/>
</dbReference>
<dbReference type="Proteomes" id="UP001476247">
    <property type="component" value="Unassembled WGS sequence"/>
</dbReference>
<gene>
    <name evidence="3" type="ORF">HPULCUR_004038</name>
</gene>
<evidence type="ECO:0000259" key="2">
    <source>
        <dbReference type="Pfam" id="PF08241"/>
    </source>
</evidence>
<feature type="compositionally biased region" description="Polar residues" evidence="1">
    <location>
        <begin position="1"/>
        <end position="14"/>
    </location>
</feature>
<accession>A0ABP9XW59</accession>
<keyword evidence="4" id="KW-1185">Reference proteome</keyword>
<dbReference type="Pfam" id="PF08241">
    <property type="entry name" value="Methyltransf_11"/>
    <property type="match status" value="1"/>
</dbReference>
<name>A0ABP9XW59_9FUNG</name>
<reference evidence="3 4" key="1">
    <citation type="submission" date="2024-04" db="EMBL/GenBank/DDBJ databases">
        <title>genome sequences of Mucor flavus KT1a and Helicostylum pulchrum KT1b strains isolation_sourced from the surface of a dry-aged beef.</title>
        <authorList>
            <person name="Toyotome T."/>
            <person name="Hosono M."/>
            <person name="Torimaru M."/>
            <person name="Fukuda K."/>
            <person name="Mikami N."/>
        </authorList>
    </citation>
    <scope>NUCLEOTIDE SEQUENCE [LARGE SCALE GENOMIC DNA]</scope>
    <source>
        <strain evidence="3 4">KT1b</strain>
    </source>
</reference>
<comment type="caution">
    <text evidence="3">The sequence shown here is derived from an EMBL/GenBank/DDBJ whole genome shotgun (WGS) entry which is preliminary data.</text>
</comment>
<feature type="domain" description="Methyltransferase type 11" evidence="2">
    <location>
        <begin position="263"/>
        <end position="320"/>
    </location>
</feature>